<gene>
    <name evidence="2" type="ORF">CFP75_12570</name>
</gene>
<dbReference type="OrthoDB" id="9896385at2"/>
<name>A0A229RZT1_AMYAL</name>
<protein>
    <recommendedName>
        <fullName evidence="4">Secreted protein</fullName>
    </recommendedName>
</protein>
<keyword evidence="3" id="KW-1185">Reference proteome</keyword>
<evidence type="ECO:0008006" key="4">
    <source>
        <dbReference type="Google" id="ProtNLM"/>
    </source>
</evidence>
<dbReference type="RefSeq" id="WP_020631751.1">
    <property type="nucleotide sequence ID" value="NZ_KB913032.1"/>
</dbReference>
<sequence>MSVLLAVVSAAGLTIAVSGTAAAADDCQIETSRNFLYGNGNGKQARISLIRCSWDNEPRLTYQGAVNGANVGDGATYGDSIKLAYKPYYDKGFVPGSFRFTNSQGYRVTDMYYGNRGELQACADIHLEVGGWEMVCTW</sequence>
<dbReference type="Proteomes" id="UP000215563">
    <property type="component" value="Unassembled WGS sequence"/>
</dbReference>
<organism evidence="2 3">
    <name type="scientific">Amycolatopsis alba DSM 44262</name>
    <dbReference type="NCBI Taxonomy" id="1125972"/>
    <lineage>
        <taxon>Bacteria</taxon>
        <taxon>Bacillati</taxon>
        <taxon>Actinomycetota</taxon>
        <taxon>Actinomycetes</taxon>
        <taxon>Pseudonocardiales</taxon>
        <taxon>Pseudonocardiaceae</taxon>
        <taxon>Amycolatopsis</taxon>
    </lineage>
</organism>
<accession>A0A229RZT1</accession>
<feature type="chain" id="PRO_5011280526" description="Secreted protein" evidence="1">
    <location>
        <begin position="24"/>
        <end position="138"/>
    </location>
</feature>
<proteinExistence type="predicted"/>
<reference evidence="2 3" key="1">
    <citation type="submission" date="2017-07" db="EMBL/GenBank/DDBJ databases">
        <title>Amycolatopsis alba DSM 44262 Genome sequencing and assembly.</title>
        <authorList>
            <person name="Kaur N."/>
            <person name="Mayilraj S."/>
        </authorList>
    </citation>
    <scope>NUCLEOTIDE SEQUENCE [LARGE SCALE GENOMIC DNA]</scope>
    <source>
        <strain evidence="2 3">DSM 44262</strain>
    </source>
</reference>
<evidence type="ECO:0000256" key="1">
    <source>
        <dbReference type="SAM" id="SignalP"/>
    </source>
</evidence>
<evidence type="ECO:0000313" key="2">
    <source>
        <dbReference type="EMBL" id="OXM51989.1"/>
    </source>
</evidence>
<evidence type="ECO:0000313" key="3">
    <source>
        <dbReference type="Proteomes" id="UP000215563"/>
    </source>
</evidence>
<dbReference type="EMBL" id="NMQU01000031">
    <property type="protein sequence ID" value="OXM51989.1"/>
    <property type="molecule type" value="Genomic_DNA"/>
</dbReference>
<keyword evidence="1" id="KW-0732">Signal</keyword>
<comment type="caution">
    <text evidence="2">The sequence shown here is derived from an EMBL/GenBank/DDBJ whole genome shotgun (WGS) entry which is preliminary data.</text>
</comment>
<feature type="signal peptide" evidence="1">
    <location>
        <begin position="1"/>
        <end position="23"/>
    </location>
</feature>
<dbReference type="AlphaFoldDB" id="A0A229RZT1"/>